<evidence type="ECO:0000313" key="3">
    <source>
        <dbReference type="EMBL" id="CAB4711559.1"/>
    </source>
</evidence>
<dbReference type="EMBL" id="CAESAI010000043">
    <property type="protein sequence ID" value="CAB4343613.1"/>
    <property type="molecule type" value="Genomic_DNA"/>
</dbReference>
<evidence type="ECO:0000313" key="4">
    <source>
        <dbReference type="EMBL" id="CAB4807348.1"/>
    </source>
</evidence>
<evidence type="ECO:0000313" key="5">
    <source>
        <dbReference type="EMBL" id="CAB4849520.1"/>
    </source>
</evidence>
<dbReference type="EMBL" id="CAFBPK010000020">
    <property type="protein sequence ID" value="CAB5024786.1"/>
    <property type="molecule type" value="Genomic_DNA"/>
</dbReference>
<sequence length="146" mass="15436">MAAPIPGLLAAMLKAERLSGVLRWKVNFSEPVISGEAGLAGWNYIWLDTSSVTSDRELVDVAANQISKPALLGAAISELVTALIPTPADLKTVIAWTNWQDLVKADLTTAQNFAEQLDEACQGKSAVVIVCDSVGQFPGIAELTQG</sequence>
<accession>A0A6J5ZW63</accession>
<dbReference type="EMBL" id="CAEZYC010000050">
    <property type="protein sequence ID" value="CAB4711559.1"/>
    <property type="molecule type" value="Genomic_DNA"/>
</dbReference>
<reference evidence="2" key="1">
    <citation type="submission" date="2020-05" db="EMBL/GenBank/DDBJ databases">
        <authorList>
            <person name="Chiriac C."/>
            <person name="Salcher M."/>
            <person name="Ghai R."/>
            <person name="Kavagutti S V."/>
        </authorList>
    </citation>
    <scope>NUCLEOTIDE SEQUENCE</scope>
</reference>
<organism evidence="2">
    <name type="scientific">freshwater metagenome</name>
    <dbReference type="NCBI Taxonomy" id="449393"/>
    <lineage>
        <taxon>unclassified sequences</taxon>
        <taxon>metagenomes</taxon>
        <taxon>ecological metagenomes</taxon>
    </lineage>
</organism>
<dbReference type="EMBL" id="CAFAAO010000013">
    <property type="protein sequence ID" value="CAB4807348.1"/>
    <property type="molecule type" value="Genomic_DNA"/>
</dbReference>
<gene>
    <name evidence="3" type="ORF">UFOPK2648_00924</name>
    <name evidence="4" type="ORF">UFOPK3037_01041</name>
    <name evidence="5" type="ORF">UFOPK3278_01052</name>
    <name evidence="2" type="ORF">UFOPK3406_01266</name>
    <name evidence="1" type="ORF">UFOPK3925_00853</name>
    <name evidence="6" type="ORF">UFOPK4097_01150</name>
    <name evidence="7" type="ORF">UFOPK4301_00184</name>
</gene>
<name>A0A6J5ZW63_9ZZZZ</name>
<evidence type="ECO:0000313" key="7">
    <source>
        <dbReference type="EMBL" id="CAB5044807.1"/>
    </source>
</evidence>
<protein>
    <submittedName>
        <fullName evidence="2">Unannotated protein</fullName>
    </submittedName>
</protein>
<dbReference type="EMBL" id="CAFBQG010000013">
    <property type="protein sequence ID" value="CAB5044807.1"/>
    <property type="molecule type" value="Genomic_DNA"/>
</dbReference>
<dbReference type="AlphaFoldDB" id="A0A6J5ZW63"/>
<proteinExistence type="predicted"/>
<evidence type="ECO:0000313" key="1">
    <source>
        <dbReference type="EMBL" id="CAB4339462.1"/>
    </source>
</evidence>
<evidence type="ECO:0000313" key="6">
    <source>
        <dbReference type="EMBL" id="CAB5024786.1"/>
    </source>
</evidence>
<evidence type="ECO:0000313" key="2">
    <source>
        <dbReference type="EMBL" id="CAB4343613.1"/>
    </source>
</evidence>
<dbReference type="EMBL" id="CAFBIX010000047">
    <property type="protein sequence ID" value="CAB4849520.1"/>
    <property type="molecule type" value="Genomic_DNA"/>
</dbReference>
<dbReference type="EMBL" id="CAESAD010000005">
    <property type="protein sequence ID" value="CAB4339462.1"/>
    <property type="molecule type" value="Genomic_DNA"/>
</dbReference>